<dbReference type="GO" id="GO:0016757">
    <property type="term" value="F:glycosyltransferase activity"/>
    <property type="evidence" value="ECO:0007669"/>
    <property type="project" value="UniProtKB-KW"/>
</dbReference>
<sequence>MQVGVVLEQLLAPVPGGTGRYAAEVAQALAATAGPQDGVRGWTAWHRRTAEAVVTGLRGRRRLPLPRRPLTVAWERGSWPGLRGVDLVHAPTLLAPLGGRGPVVVTVHDAVPWTHPETLTPRGVRWHRHMAERAAERAAALVVPTRAVATELARHLDVRCPLVVVGEGVSGRLARPTDASARRSALGVGAGGYVLTTATLEPRKGLDVLVRALAAPGAPDLPLVVTGQAGWGGVDLAGLAADAGLPAGRVRALGRVPDADLAALLDGAAALVVPSRAEGFGLPVLEGMAAGVPVVTSDAPALVEVGGGATVVTPVGDASALASALSSVVDDAVLRADLLARGATRAGEFSWTSAADRLWELYRGLVAPSTGRGRVISEG</sequence>
<dbReference type="Proteomes" id="UP000552836">
    <property type="component" value="Unassembled WGS sequence"/>
</dbReference>
<dbReference type="InterPro" id="IPR001296">
    <property type="entry name" value="Glyco_trans_1"/>
</dbReference>
<protein>
    <submittedName>
        <fullName evidence="5">Glycosyltransferase involved in cell wall biosynthesis</fullName>
    </submittedName>
</protein>
<dbReference type="Pfam" id="PF00534">
    <property type="entry name" value="Glycos_transf_1"/>
    <property type="match status" value="1"/>
</dbReference>
<dbReference type="InterPro" id="IPR028098">
    <property type="entry name" value="Glyco_trans_4-like_N"/>
</dbReference>
<evidence type="ECO:0000259" key="3">
    <source>
        <dbReference type="Pfam" id="PF00534"/>
    </source>
</evidence>
<dbReference type="SUPFAM" id="SSF53756">
    <property type="entry name" value="UDP-Glycosyltransferase/glycogen phosphorylase"/>
    <property type="match status" value="1"/>
</dbReference>
<keyword evidence="2 5" id="KW-0808">Transferase</keyword>
<keyword evidence="1" id="KW-0328">Glycosyltransferase</keyword>
<dbReference type="PANTHER" id="PTHR46401:SF2">
    <property type="entry name" value="GLYCOSYLTRANSFERASE WBBK-RELATED"/>
    <property type="match status" value="1"/>
</dbReference>
<dbReference type="Gene3D" id="3.40.50.2000">
    <property type="entry name" value="Glycogen Phosphorylase B"/>
    <property type="match status" value="2"/>
</dbReference>
<feature type="domain" description="Glycosyl transferase family 1" evidence="3">
    <location>
        <begin position="193"/>
        <end position="338"/>
    </location>
</feature>
<reference evidence="5 6" key="1">
    <citation type="submission" date="2020-02" db="EMBL/GenBank/DDBJ databases">
        <title>Sequencing the genomes of 1000 actinobacteria strains.</title>
        <authorList>
            <person name="Klenk H.-P."/>
        </authorList>
    </citation>
    <scope>NUCLEOTIDE SEQUENCE [LARGE SCALE GENOMIC DNA]</scope>
    <source>
        <strain evidence="5 6">DSM 45201</strain>
    </source>
</reference>
<dbReference type="AlphaFoldDB" id="A0A846LQQ3"/>
<evidence type="ECO:0000259" key="4">
    <source>
        <dbReference type="Pfam" id="PF13439"/>
    </source>
</evidence>
<organism evidence="5 6">
    <name type="scientific">Modestobacter marinus</name>
    <dbReference type="NCBI Taxonomy" id="477641"/>
    <lineage>
        <taxon>Bacteria</taxon>
        <taxon>Bacillati</taxon>
        <taxon>Actinomycetota</taxon>
        <taxon>Actinomycetes</taxon>
        <taxon>Geodermatophilales</taxon>
        <taxon>Geodermatophilaceae</taxon>
        <taxon>Modestobacter</taxon>
    </lineage>
</organism>
<evidence type="ECO:0000313" key="6">
    <source>
        <dbReference type="Proteomes" id="UP000552836"/>
    </source>
</evidence>
<dbReference type="RefSeq" id="WP_166755061.1">
    <property type="nucleotide sequence ID" value="NZ_BAABJU010000012.1"/>
</dbReference>
<comment type="caution">
    <text evidence="5">The sequence shown here is derived from an EMBL/GenBank/DDBJ whole genome shotgun (WGS) entry which is preliminary data.</text>
</comment>
<name>A0A846LQQ3_9ACTN</name>
<dbReference type="EMBL" id="JAAMPA010000001">
    <property type="protein sequence ID" value="NIH67708.1"/>
    <property type="molecule type" value="Genomic_DNA"/>
</dbReference>
<dbReference type="Pfam" id="PF13439">
    <property type="entry name" value="Glyco_transf_4"/>
    <property type="match status" value="1"/>
</dbReference>
<feature type="domain" description="Glycosyltransferase subfamily 4-like N-terminal" evidence="4">
    <location>
        <begin position="15"/>
        <end position="169"/>
    </location>
</feature>
<dbReference type="PANTHER" id="PTHR46401">
    <property type="entry name" value="GLYCOSYLTRANSFERASE WBBK-RELATED"/>
    <property type="match status" value="1"/>
</dbReference>
<gene>
    <name evidence="5" type="ORF">FB380_002154</name>
</gene>
<dbReference type="CDD" id="cd03809">
    <property type="entry name" value="GT4_MtfB-like"/>
    <property type="match status" value="1"/>
</dbReference>
<evidence type="ECO:0000313" key="5">
    <source>
        <dbReference type="EMBL" id="NIH67708.1"/>
    </source>
</evidence>
<evidence type="ECO:0000256" key="1">
    <source>
        <dbReference type="ARBA" id="ARBA00022676"/>
    </source>
</evidence>
<proteinExistence type="predicted"/>
<accession>A0A846LQQ3</accession>
<dbReference type="GO" id="GO:0009103">
    <property type="term" value="P:lipopolysaccharide biosynthetic process"/>
    <property type="evidence" value="ECO:0007669"/>
    <property type="project" value="TreeGrafter"/>
</dbReference>
<evidence type="ECO:0000256" key="2">
    <source>
        <dbReference type="ARBA" id="ARBA00022679"/>
    </source>
</evidence>